<proteinExistence type="inferred from homology"/>
<keyword evidence="2" id="KW-0805">Transcription regulation</keyword>
<comment type="caution">
    <text evidence="7">The sequence shown here is derived from an EMBL/GenBank/DDBJ whole genome shotgun (WGS) entry which is preliminary data.</text>
</comment>
<organism evidence="7 8">
    <name type="scientific">Aliivibrio sifiae</name>
    <dbReference type="NCBI Taxonomy" id="566293"/>
    <lineage>
        <taxon>Bacteria</taxon>
        <taxon>Pseudomonadati</taxon>
        <taxon>Pseudomonadota</taxon>
        <taxon>Gammaproteobacteria</taxon>
        <taxon>Vibrionales</taxon>
        <taxon>Vibrionaceae</taxon>
        <taxon>Aliivibrio</taxon>
    </lineage>
</organism>
<name>A0A2S7XI34_9GAMM</name>
<reference evidence="9" key="3">
    <citation type="journal article" date="2019" name="Int. J. Syst. Evol. Microbiol.">
        <title>The Global Catalogue of Microorganisms (GCM) 10K type strain sequencing project: providing services to taxonomists for standard genome sequencing and annotation.</title>
        <authorList>
            <consortium name="The Broad Institute Genomics Platform"/>
            <consortium name="The Broad Institute Genome Sequencing Center for Infectious Disease"/>
            <person name="Wu L."/>
            <person name="Ma J."/>
        </authorList>
    </citation>
    <scope>NUCLEOTIDE SEQUENCE [LARGE SCALE GENOMIC DNA]</scope>
    <source>
        <strain evidence="9">NBRC 105001</strain>
    </source>
</reference>
<reference evidence="6" key="1">
    <citation type="journal article" date="2014" name="Int. J. Syst. Evol. Microbiol.">
        <title>Complete genome of a new Firmicutes species belonging to the dominant human colonic microbiota ('Ruminococcus bicirculans') reveals two chromosomes and a selective capacity to utilize plant glucans.</title>
        <authorList>
            <consortium name="NISC Comparative Sequencing Program"/>
            <person name="Wegmann U."/>
            <person name="Louis P."/>
            <person name="Goesmann A."/>
            <person name="Henrissat B."/>
            <person name="Duncan S.H."/>
            <person name="Flint H.J."/>
        </authorList>
    </citation>
    <scope>NUCLEOTIDE SEQUENCE</scope>
    <source>
        <strain evidence="6">NBRC 105001</strain>
    </source>
</reference>
<dbReference type="PANTHER" id="PTHR30126">
    <property type="entry name" value="HTH-TYPE TRANSCRIPTIONAL REGULATOR"/>
    <property type="match status" value="1"/>
</dbReference>
<dbReference type="GO" id="GO:0000976">
    <property type="term" value="F:transcription cis-regulatory region binding"/>
    <property type="evidence" value="ECO:0007669"/>
    <property type="project" value="TreeGrafter"/>
</dbReference>
<dbReference type="PANTHER" id="PTHR30126:SF6">
    <property type="entry name" value="HTH-TYPE TRANSCRIPTIONAL REGULATOR CYSB-RELATED"/>
    <property type="match status" value="1"/>
</dbReference>
<dbReference type="RefSeq" id="WP_105062994.1">
    <property type="nucleotide sequence ID" value="NZ_BSOU01000003.1"/>
</dbReference>
<sequence>MKLQQLRYIVEVVNHSLNVSSTAESLYTSQPGISKQVRLLEDELGVQIFERSGKHLTRVTPSGEEIIKISREILSRVESIKSVAGEHTHPERGILNITTTHTQARYALPDVIKGFTTRYPDVSLHMHQGTPAQMSDAIAKGTADFAIATEALHLYQDAIMLPCYHWNRSIVVTKDHPLAKKTKITIEDLAAYELVTYVFGFTGRSALDSAFNKAGLKPKIVFTATDADVIKTYVRLGIGVGVIASMAMDPERDSDLVALDASHIFDASTTTIGFKRGSFLKSYMFDFMERFAPHLTRPIVEQATMLKNNHEIEEMFKDINLPVR</sequence>
<dbReference type="InterPro" id="IPR037423">
    <property type="entry name" value="CysB_PBP2"/>
</dbReference>
<dbReference type="InterPro" id="IPR036390">
    <property type="entry name" value="WH_DNA-bd_sf"/>
</dbReference>
<dbReference type="PRINTS" id="PR00039">
    <property type="entry name" value="HTHLYSR"/>
</dbReference>
<dbReference type="NCBIfam" id="NF009327">
    <property type="entry name" value="PRK12684.1"/>
    <property type="match status" value="1"/>
</dbReference>
<accession>A0A2S7XI34</accession>
<dbReference type="Proteomes" id="UP000239273">
    <property type="component" value="Unassembled WGS sequence"/>
</dbReference>
<reference evidence="6" key="4">
    <citation type="submission" date="2023-01" db="EMBL/GenBank/DDBJ databases">
        <title>Draft genome sequence of Aliivibrio sifiae strain NBRC 105001.</title>
        <authorList>
            <person name="Sun Q."/>
            <person name="Mori K."/>
        </authorList>
    </citation>
    <scope>NUCLEOTIDE SEQUENCE</scope>
    <source>
        <strain evidence="6">NBRC 105001</strain>
    </source>
</reference>
<dbReference type="InterPro" id="IPR005119">
    <property type="entry name" value="LysR_subst-bd"/>
</dbReference>
<evidence type="ECO:0000256" key="4">
    <source>
        <dbReference type="ARBA" id="ARBA00023163"/>
    </source>
</evidence>
<dbReference type="FunFam" id="3.40.190.10:FF:000037">
    <property type="entry name" value="HTH-type transcriptional regulator CysB"/>
    <property type="match status" value="1"/>
</dbReference>
<dbReference type="GO" id="GO:0019344">
    <property type="term" value="P:cysteine biosynthetic process"/>
    <property type="evidence" value="ECO:0007669"/>
    <property type="project" value="TreeGrafter"/>
</dbReference>
<feature type="domain" description="HTH lysR-type" evidence="5">
    <location>
        <begin position="1"/>
        <end position="57"/>
    </location>
</feature>
<evidence type="ECO:0000256" key="1">
    <source>
        <dbReference type="ARBA" id="ARBA00009437"/>
    </source>
</evidence>
<keyword evidence="4" id="KW-0804">Transcription</keyword>
<evidence type="ECO:0000256" key="2">
    <source>
        <dbReference type="ARBA" id="ARBA00023015"/>
    </source>
</evidence>
<dbReference type="SUPFAM" id="SSF46785">
    <property type="entry name" value="Winged helix' DNA-binding domain"/>
    <property type="match status" value="1"/>
</dbReference>
<keyword evidence="3" id="KW-0238">DNA-binding</keyword>
<dbReference type="GO" id="GO:0003700">
    <property type="term" value="F:DNA-binding transcription factor activity"/>
    <property type="evidence" value="ECO:0007669"/>
    <property type="project" value="InterPro"/>
</dbReference>
<dbReference type="Gene3D" id="1.10.10.10">
    <property type="entry name" value="Winged helix-like DNA-binding domain superfamily/Winged helix DNA-binding domain"/>
    <property type="match status" value="1"/>
</dbReference>
<comment type="similarity">
    <text evidence="1">Belongs to the LysR transcriptional regulatory family.</text>
</comment>
<evidence type="ECO:0000313" key="8">
    <source>
        <dbReference type="Proteomes" id="UP000239273"/>
    </source>
</evidence>
<dbReference type="CDD" id="cd08413">
    <property type="entry name" value="PBP2_CysB_like"/>
    <property type="match status" value="1"/>
</dbReference>
<dbReference type="InterPro" id="IPR000847">
    <property type="entry name" value="LysR_HTH_N"/>
</dbReference>
<evidence type="ECO:0000259" key="5">
    <source>
        <dbReference type="PROSITE" id="PS50931"/>
    </source>
</evidence>
<dbReference type="Proteomes" id="UP001156660">
    <property type="component" value="Unassembled WGS sequence"/>
</dbReference>
<dbReference type="InterPro" id="IPR036388">
    <property type="entry name" value="WH-like_DNA-bd_sf"/>
</dbReference>
<dbReference type="Gene3D" id="3.40.190.10">
    <property type="entry name" value="Periplasmic binding protein-like II"/>
    <property type="match status" value="2"/>
</dbReference>
<gene>
    <name evidence="6" type="primary">cysB</name>
    <name evidence="7" type="ORF">BTO23_03995</name>
    <name evidence="6" type="ORF">GCM10007855_15380</name>
</gene>
<protein>
    <submittedName>
        <fullName evidence="7">Transcriptional regulator CysB</fullName>
    </submittedName>
</protein>
<dbReference type="SUPFAM" id="SSF53850">
    <property type="entry name" value="Periplasmic binding protein-like II"/>
    <property type="match status" value="1"/>
</dbReference>
<dbReference type="AlphaFoldDB" id="A0A2S7XI34"/>
<dbReference type="Pfam" id="PF03466">
    <property type="entry name" value="LysR_substrate"/>
    <property type="match status" value="1"/>
</dbReference>
<dbReference type="EMBL" id="MSCP01000001">
    <property type="protein sequence ID" value="PQJ93263.1"/>
    <property type="molecule type" value="Genomic_DNA"/>
</dbReference>
<evidence type="ECO:0000256" key="3">
    <source>
        <dbReference type="ARBA" id="ARBA00023125"/>
    </source>
</evidence>
<evidence type="ECO:0000313" key="6">
    <source>
        <dbReference type="EMBL" id="GLR74664.1"/>
    </source>
</evidence>
<reference evidence="7 8" key="2">
    <citation type="submission" date="2016-12" db="EMBL/GenBank/DDBJ databases">
        <title>Diversity of luminous bacteria.</title>
        <authorList>
            <person name="Yoshizawa S."/>
            <person name="Kogure K."/>
        </authorList>
    </citation>
    <scope>NUCLEOTIDE SEQUENCE [LARGE SCALE GENOMIC DNA]</scope>
    <source>
        <strain evidence="7 8">NBRC 105001</strain>
    </source>
</reference>
<evidence type="ECO:0000313" key="7">
    <source>
        <dbReference type="EMBL" id="PQJ93263.1"/>
    </source>
</evidence>
<keyword evidence="9" id="KW-1185">Reference proteome</keyword>
<dbReference type="NCBIfam" id="NF009326">
    <property type="entry name" value="PRK12681.1"/>
    <property type="match status" value="1"/>
</dbReference>
<dbReference type="PROSITE" id="PS50931">
    <property type="entry name" value="HTH_LYSR"/>
    <property type="match status" value="1"/>
</dbReference>
<dbReference type="Pfam" id="PF00126">
    <property type="entry name" value="HTH_1"/>
    <property type="match status" value="1"/>
</dbReference>
<dbReference type="EMBL" id="BSOU01000003">
    <property type="protein sequence ID" value="GLR74664.1"/>
    <property type="molecule type" value="Genomic_DNA"/>
</dbReference>
<dbReference type="OrthoDB" id="5297026at2"/>
<dbReference type="FunFam" id="1.10.10.10:FF:000021">
    <property type="entry name" value="HTH-type transcriptional regulator CysB"/>
    <property type="match status" value="1"/>
</dbReference>
<evidence type="ECO:0000313" key="9">
    <source>
        <dbReference type="Proteomes" id="UP001156660"/>
    </source>
</evidence>